<dbReference type="GO" id="GO:0030246">
    <property type="term" value="F:carbohydrate binding"/>
    <property type="evidence" value="ECO:0007669"/>
    <property type="project" value="InterPro"/>
</dbReference>
<comment type="caution">
    <text evidence="3">The sequence shown here is derived from an EMBL/GenBank/DDBJ whole genome shotgun (WGS) entry which is preliminary data.</text>
</comment>
<evidence type="ECO:0000313" key="4">
    <source>
        <dbReference type="Proteomes" id="UP000622475"/>
    </source>
</evidence>
<evidence type="ECO:0000256" key="1">
    <source>
        <dbReference type="SAM" id="SignalP"/>
    </source>
</evidence>
<dbReference type="SUPFAM" id="SSF56935">
    <property type="entry name" value="Porins"/>
    <property type="match status" value="1"/>
</dbReference>
<reference evidence="3" key="1">
    <citation type="submission" date="2020-10" db="EMBL/GenBank/DDBJ databases">
        <title>Mucilaginibacter mali sp. nov., isolated from rhizosphere soil of apple orchard.</title>
        <authorList>
            <person name="Lee J.-S."/>
            <person name="Kim H.S."/>
            <person name="Kim J.-S."/>
        </authorList>
    </citation>
    <scope>NUCLEOTIDE SEQUENCE</scope>
    <source>
        <strain evidence="3">KCTC 22746</strain>
    </source>
</reference>
<dbReference type="Proteomes" id="UP000622475">
    <property type="component" value="Unassembled WGS sequence"/>
</dbReference>
<dbReference type="Pfam" id="PF13620">
    <property type="entry name" value="CarboxypepD_reg"/>
    <property type="match status" value="1"/>
</dbReference>
<name>A0A929KUU7_9SPHI</name>
<dbReference type="AlphaFoldDB" id="A0A929KUU7"/>
<dbReference type="Gene3D" id="2.60.40.1120">
    <property type="entry name" value="Carboxypeptidase-like, regulatory domain"/>
    <property type="match status" value="1"/>
</dbReference>
<feature type="signal peptide" evidence="1">
    <location>
        <begin position="1"/>
        <end position="20"/>
    </location>
</feature>
<feature type="domain" description="Outer membrane protein beta-barrel" evidence="2">
    <location>
        <begin position="463"/>
        <end position="923"/>
    </location>
</feature>
<keyword evidence="1" id="KW-0732">Signal</keyword>
<protein>
    <submittedName>
        <fullName evidence="3">TonB-dependent receptor</fullName>
    </submittedName>
</protein>
<dbReference type="EMBL" id="JADFFL010000003">
    <property type="protein sequence ID" value="MBE9661991.1"/>
    <property type="molecule type" value="Genomic_DNA"/>
</dbReference>
<keyword evidence="3" id="KW-0675">Receptor</keyword>
<sequence length="936" mass="103522">MKITVTTLLLCLCCIFSASAQTNYSVKGTVSDSSSNVKLLNATVAVLNAKDSTLRSFTRATANGTFNINKLAKGKFILLVTYPEYADYVEHFALDSVKTTHDFNKVYLNLKSRILKEVMIKGTAAAMKIKGDTTEFDPRAFVIQPNSKVEDLLKQLPGIQVDKDGKITAQGKTVPKVLVDGEEFFGDDPTLVTKNIRGDMVDKIQLYDKKSDQAAFTGIDNGKEVKTINIKLKEDKKNGYFGKLEGAMGTDKFYSGQALFNKFWGKKKFSFYGIGSNTGKTGLGWDDNSKYGGNSGMEMMEDGGIMFFGGGGDGDLDSFDGRYNGQGIPTARTGGMHFDTKWGEGDKKTLNTNYKLGYMDIKGTSNNQNQNTLPGGNVLKGASDQNFIKSVFRQKLDFMYQVKIDTNTTLKFMMDGTAKNSENNDRYNSMSATGTDTLLNTNARTLTNDVDDQIFNASALLTKKLKKKGRTISWNVNGNLNNSDAKGFLNSQVNYYNRITGAVDSVNNIDQYKKNVTRANSINSNATYTEPISKTVSLSLNYGFSLNHNNSNRQSFNASAPTNYNLLDSVFSNNYTLNQTTNSGGATINYRAKNSTLNVSARAANVNFNQKNEYNGMTVKRSFINWNPSASYQYRFTQQRSFRLSYWGNTSQPSIDQIQPIRVNSDPLNISLGNPNLGPSFRSNFNMFYNSYKILSDQSIWINGGVGFVNNDIVSSTTTDSTGRSTYLATNLSGHTPINYNFNADMGRKIKFGGLGIRLSLSTSGSKNYNYINGLLNTTTTSSYNASLNLYKYKQKKYDVNLSAGPGYSFGKASLQPNINNNGNTFNADGNVNVYLPLKFQLGADGRYEHRGKTQAFNESFNRTIVNAGVTKTFLKGDNLKMALTVNDLLNQNRGFDRSAFNGNITQNTYTTIRRYFLFTVTWDFSRMGGGVAATK</sequence>
<dbReference type="InterPro" id="IPR013784">
    <property type="entry name" value="Carb-bd-like_fold"/>
</dbReference>
<evidence type="ECO:0000259" key="2">
    <source>
        <dbReference type="Pfam" id="PF14905"/>
    </source>
</evidence>
<feature type="chain" id="PRO_5036772813" evidence="1">
    <location>
        <begin position="21"/>
        <end position="936"/>
    </location>
</feature>
<dbReference type="SUPFAM" id="SSF49452">
    <property type="entry name" value="Starch-binding domain-like"/>
    <property type="match status" value="1"/>
</dbReference>
<proteinExistence type="predicted"/>
<dbReference type="RefSeq" id="WP_194111189.1">
    <property type="nucleotide sequence ID" value="NZ_JADFFL010000003.1"/>
</dbReference>
<dbReference type="InterPro" id="IPR041700">
    <property type="entry name" value="OMP_b-brl_3"/>
</dbReference>
<dbReference type="Pfam" id="PF14905">
    <property type="entry name" value="OMP_b-brl_3"/>
    <property type="match status" value="1"/>
</dbReference>
<accession>A0A929KUU7</accession>
<keyword evidence="4" id="KW-1185">Reference proteome</keyword>
<gene>
    <name evidence="3" type="ORF">IRJ16_08840</name>
</gene>
<evidence type="ECO:0000313" key="3">
    <source>
        <dbReference type="EMBL" id="MBE9661991.1"/>
    </source>
</evidence>
<organism evidence="3 4">
    <name type="scientific">Mucilaginibacter myungsuensis</name>
    <dbReference type="NCBI Taxonomy" id="649104"/>
    <lineage>
        <taxon>Bacteria</taxon>
        <taxon>Pseudomonadati</taxon>
        <taxon>Bacteroidota</taxon>
        <taxon>Sphingobacteriia</taxon>
        <taxon>Sphingobacteriales</taxon>
        <taxon>Sphingobacteriaceae</taxon>
        <taxon>Mucilaginibacter</taxon>
    </lineage>
</organism>